<keyword evidence="2" id="KW-1185">Reference proteome</keyword>
<reference evidence="2" key="2">
    <citation type="submission" date="2015-01" db="EMBL/GenBank/DDBJ databases">
        <title>Evolutionary Origins and Diversification of the Mycorrhizal Mutualists.</title>
        <authorList>
            <consortium name="DOE Joint Genome Institute"/>
            <consortium name="Mycorrhizal Genomics Consortium"/>
            <person name="Kohler A."/>
            <person name="Kuo A."/>
            <person name="Nagy L.G."/>
            <person name="Floudas D."/>
            <person name="Copeland A."/>
            <person name="Barry K.W."/>
            <person name="Cichocki N."/>
            <person name="Veneault-Fourrey C."/>
            <person name="LaButti K."/>
            <person name="Lindquist E.A."/>
            <person name="Lipzen A."/>
            <person name="Lundell T."/>
            <person name="Morin E."/>
            <person name="Murat C."/>
            <person name="Riley R."/>
            <person name="Ohm R."/>
            <person name="Sun H."/>
            <person name="Tunlid A."/>
            <person name="Henrissat B."/>
            <person name="Grigoriev I.V."/>
            <person name="Hibbett D.S."/>
            <person name="Martin F."/>
        </authorList>
    </citation>
    <scope>NUCLEOTIDE SEQUENCE [LARGE SCALE GENOMIC DNA]</scope>
    <source>
        <strain evidence="2">Ve08.2h10</strain>
    </source>
</reference>
<name>A0A0D0D4D3_9AGAM</name>
<dbReference type="STRING" id="930991.A0A0D0D4D3"/>
<protein>
    <submittedName>
        <fullName evidence="1">Unplaced genomic scaffold scaffold_1769, whole genome shotgun sequence</fullName>
    </submittedName>
</protein>
<dbReference type="Proteomes" id="UP000054538">
    <property type="component" value="Unassembled WGS sequence"/>
</dbReference>
<dbReference type="InParanoid" id="A0A0D0D4D3"/>
<evidence type="ECO:0000313" key="1">
    <source>
        <dbReference type="EMBL" id="KIK78436.1"/>
    </source>
</evidence>
<organism evidence="1 2">
    <name type="scientific">Paxillus rubicundulus Ve08.2h10</name>
    <dbReference type="NCBI Taxonomy" id="930991"/>
    <lineage>
        <taxon>Eukaryota</taxon>
        <taxon>Fungi</taxon>
        <taxon>Dikarya</taxon>
        <taxon>Basidiomycota</taxon>
        <taxon>Agaricomycotina</taxon>
        <taxon>Agaricomycetes</taxon>
        <taxon>Agaricomycetidae</taxon>
        <taxon>Boletales</taxon>
        <taxon>Paxilineae</taxon>
        <taxon>Paxillaceae</taxon>
        <taxon>Paxillus</taxon>
    </lineage>
</organism>
<gene>
    <name evidence="1" type="ORF">PAXRUDRAFT_773285</name>
</gene>
<evidence type="ECO:0000313" key="2">
    <source>
        <dbReference type="Proteomes" id="UP000054538"/>
    </source>
</evidence>
<proteinExistence type="predicted"/>
<dbReference type="AlphaFoldDB" id="A0A0D0D4D3"/>
<accession>A0A0D0D4D3</accession>
<dbReference type="OrthoDB" id="3182376at2759"/>
<sequence length="115" mass="13017">TDCLVEWCQQNPSARLQLFSDSTQGAKEEGCHKEQACQTKNTYYVQLAQAIFAKDENPEFRAYSKSAPATFSTVIQCCFLRKKYNEINKELGQTGAGRTYEELVAEPHSWNIVGK</sequence>
<dbReference type="HOGENOM" id="CLU_041175_4_2_1"/>
<feature type="non-terminal residue" evidence="1">
    <location>
        <position position="1"/>
    </location>
</feature>
<dbReference type="EMBL" id="KN826591">
    <property type="protein sequence ID" value="KIK78436.1"/>
    <property type="molecule type" value="Genomic_DNA"/>
</dbReference>
<reference evidence="1 2" key="1">
    <citation type="submission" date="2014-04" db="EMBL/GenBank/DDBJ databases">
        <authorList>
            <consortium name="DOE Joint Genome Institute"/>
            <person name="Kuo A."/>
            <person name="Kohler A."/>
            <person name="Jargeat P."/>
            <person name="Nagy L.G."/>
            <person name="Floudas D."/>
            <person name="Copeland A."/>
            <person name="Barry K.W."/>
            <person name="Cichocki N."/>
            <person name="Veneault-Fourrey C."/>
            <person name="LaButti K."/>
            <person name="Lindquist E.A."/>
            <person name="Lipzen A."/>
            <person name="Lundell T."/>
            <person name="Morin E."/>
            <person name="Murat C."/>
            <person name="Sun H."/>
            <person name="Tunlid A."/>
            <person name="Henrissat B."/>
            <person name="Grigoriev I.V."/>
            <person name="Hibbett D.S."/>
            <person name="Martin F."/>
            <person name="Nordberg H.P."/>
            <person name="Cantor M.N."/>
            <person name="Hua S.X."/>
        </authorList>
    </citation>
    <scope>NUCLEOTIDE SEQUENCE [LARGE SCALE GENOMIC DNA]</scope>
    <source>
        <strain evidence="1 2">Ve08.2h10</strain>
    </source>
</reference>